<dbReference type="Proteomes" id="UP001341840">
    <property type="component" value="Unassembled WGS sequence"/>
</dbReference>
<sequence>MTLELGRTPSQSEVFGRTYTHKEDWLWVDKRAQDVNDAFAVEKKRLEEEHQAIIDEEELWTWILGGRKRGKIYGMGLVPLHSYPPLFGHPDDDDTATNPPDLRKQVTLLNRDISQQAEAHAQKVAVVEAVCEEKVRTLETIVQSQSQEVSELRKAYSEMYSFLTQMRSSGSSSTMMPPPPPPARSRSPPPQLDRGTSPLPRPRVTPIMFETFSLCFICILE</sequence>
<evidence type="ECO:0000313" key="3">
    <source>
        <dbReference type="Proteomes" id="UP001341840"/>
    </source>
</evidence>
<evidence type="ECO:0000256" key="1">
    <source>
        <dbReference type="SAM" id="MobiDB-lite"/>
    </source>
</evidence>
<evidence type="ECO:0000313" key="2">
    <source>
        <dbReference type="EMBL" id="MED6175588.1"/>
    </source>
</evidence>
<accession>A0ABU6VSF7</accession>
<proteinExistence type="predicted"/>
<dbReference type="InterPro" id="IPR004252">
    <property type="entry name" value="Probable_transposase_24"/>
</dbReference>
<feature type="region of interest" description="Disordered" evidence="1">
    <location>
        <begin position="166"/>
        <end position="203"/>
    </location>
</feature>
<comment type="caution">
    <text evidence="2">The sequence shown here is derived from an EMBL/GenBank/DDBJ whole genome shotgun (WGS) entry which is preliminary data.</text>
</comment>
<feature type="compositionally biased region" description="Pro residues" evidence="1">
    <location>
        <begin position="176"/>
        <end position="191"/>
    </location>
</feature>
<reference evidence="2 3" key="1">
    <citation type="journal article" date="2023" name="Plants (Basel)">
        <title>Bridging the Gap: Combining Genomics and Transcriptomics Approaches to Understand Stylosanthes scabra, an Orphan Legume from the Brazilian Caatinga.</title>
        <authorList>
            <person name="Ferreira-Neto J.R.C."/>
            <person name="da Silva M.D."/>
            <person name="Binneck E."/>
            <person name="de Melo N.F."/>
            <person name="da Silva R.H."/>
            <person name="de Melo A.L.T.M."/>
            <person name="Pandolfi V."/>
            <person name="Bustamante F.O."/>
            <person name="Brasileiro-Vidal A.C."/>
            <person name="Benko-Iseppon A.M."/>
        </authorList>
    </citation>
    <scope>NUCLEOTIDE SEQUENCE [LARGE SCALE GENOMIC DNA]</scope>
    <source>
        <tissue evidence="2">Leaves</tissue>
    </source>
</reference>
<keyword evidence="3" id="KW-1185">Reference proteome</keyword>
<organism evidence="2 3">
    <name type="scientific">Stylosanthes scabra</name>
    <dbReference type="NCBI Taxonomy" id="79078"/>
    <lineage>
        <taxon>Eukaryota</taxon>
        <taxon>Viridiplantae</taxon>
        <taxon>Streptophyta</taxon>
        <taxon>Embryophyta</taxon>
        <taxon>Tracheophyta</taxon>
        <taxon>Spermatophyta</taxon>
        <taxon>Magnoliopsida</taxon>
        <taxon>eudicotyledons</taxon>
        <taxon>Gunneridae</taxon>
        <taxon>Pentapetalae</taxon>
        <taxon>rosids</taxon>
        <taxon>fabids</taxon>
        <taxon>Fabales</taxon>
        <taxon>Fabaceae</taxon>
        <taxon>Papilionoideae</taxon>
        <taxon>50 kb inversion clade</taxon>
        <taxon>dalbergioids sensu lato</taxon>
        <taxon>Dalbergieae</taxon>
        <taxon>Pterocarpus clade</taxon>
        <taxon>Stylosanthes</taxon>
    </lineage>
</organism>
<feature type="compositionally biased region" description="Low complexity" evidence="1">
    <location>
        <begin position="166"/>
        <end position="175"/>
    </location>
</feature>
<dbReference type="EMBL" id="JASCZI010152177">
    <property type="protein sequence ID" value="MED6175588.1"/>
    <property type="molecule type" value="Genomic_DNA"/>
</dbReference>
<name>A0ABU6VSF7_9FABA</name>
<protein>
    <submittedName>
        <fullName evidence="2">Uncharacterized protein</fullName>
    </submittedName>
</protein>
<gene>
    <name evidence="2" type="ORF">PIB30_079802</name>
</gene>
<dbReference type="Pfam" id="PF03004">
    <property type="entry name" value="Transposase_24"/>
    <property type="match status" value="1"/>
</dbReference>